<dbReference type="Gene3D" id="1.10.275.40">
    <property type="match status" value="1"/>
</dbReference>
<dbReference type="InterPro" id="IPR027417">
    <property type="entry name" value="P-loop_NTPase"/>
</dbReference>
<dbReference type="Pfam" id="PF13307">
    <property type="entry name" value="Helicase_C_2"/>
    <property type="match status" value="1"/>
</dbReference>
<dbReference type="SMART" id="SM00487">
    <property type="entry name" value="DEXDc"/>
    <property type="match status" value="1"/>
</dbReference>
<proteinExistence type="inferred from homology"/>
<dbReference type="InterPro" id="IPR042493">
    <property type="entry name" value="XPD_DNA_FeS"/>
</dbReference>
<evidence type="ECO:0000313" key="9">
    <source>
        <dbReference type="EMBL" id="OHA29281.1"/>
    </source>
</evidence>
<comment type="caution">
    <text evidence="9">The sequence shown here is derived from an EMBL/GenBank/DDBJ whole genome shotgun (WGS) entry which is preliminary data.</text>
</comment>
<evidence type="ECO:0000256" key="6">
    <source>
        <dbReference type="ARBA" id="ARBA00044969"/>
    </source>
</evidence>
<comment type="catalytic activity">
    <reaction evidence="7">
        <text>ATP + H2O = ADP + phosphate + H(+)</text>
        <dbReference type="Rhea" id="RHEA:13065"/>
        <dbReference type="ChEBI" id="CHEBI:15377"/>
        <dbReference type="ChEBI" id="CHEBI:15378"/>
        <dbReference type="ChEBI" id="CHEBI:30616"/>
        <dbReference type="ChEBI" id="CHEBI:43474"/>
        <dbReference type="ChEBI" id="CHEBI:456216"/>
        <dbReference type="EC" id="5.6.2.3"/>
    </reaction>
</comment>
<reference evidence="9 10" key="1">
    <citation type="journal article" date="2016" name="Nat. Commun.">
        <title>Thousands of microbial genomes shed light on interconnected biogeochemical processes in an aquifer system.</title>
        <authorList>
            <person name="Anantharaman K."/>
            <person name="Brown C.T."/>
            <person name="Hug L.A."/>
            <person name="Sharon I."/>
            <person name="Castelle C.J."/>
            <person name="Probst A.J."/>
            <person name="Thomas B.C."/>
            <person name="Singh A."/>
            <person name="Wilkins M.J."/>
            <person name="Karaoz U."/>
            <person name="Brodie E.L."/>
            <person name="Williams K.H."/>
            <person name="Hubbard S.S."/>
            <person name="Banfield J.F."/>
        </authorList>
    </citation>
    <scope>NUCLEOTIDE SEQUENCE [LARGE SCALE GENOMIC DNA]</scope>
</reference>
<evidence type="ECO:0000256" key="4">
    <source>
        <dbReference type="ARBA" id="ARBA00022840"/>
    </source>
</evidence>
<dbReference type="GO" id="GO:0005524">
    <property type="term" value="F:ATP binding"/>
    <property type="evidence" value="ECO:0007669"/>
    <property type="project" value="UniProtKB-KW"/>
</dbReference>
<evidence type="ECO:0000313" key="10">
    <source>
        <dbReference type="Proteomes" id="UP000178089"/>
    </source>
</evidence>
<dbReference type="InterPro" id="IPR014013">
    <property type="entry name" value="Helic_SF1/SF2_ATP-bd_DinG/Rad3"/>
</dbReference>
<dbReference type="InterPro" id="IPR006555">
    <property type="entry name" value="ATP-dep_Helicase_C"/>
</dbReference>
<protein>
    <recommendedName>
        <fullName evidence="6">DNA 5'-3' helicase</fullName>
        <ecNumber evidence="6">5.6.2.3</ecNumber>
    </recommendedName>
</protein>
<keyword evidence="2" id="KW-0547">Nucleotide-binding</keyword>
<evidence type="ECO:0000256" key="3">
    <source>
        <dbReference type="ARBA" id="ARBA00022801"/>
    </source>
</evidence>
<sequence length="605" mass="69337">MQHLEHLKLSLLEETFPTNALRRAPWASQREMFRIISENGSVTIESPTGSGKTAVEYTVLKAADLKRKQPLFLITTNKTLMEQIRQEFPDLKVALGRNEHQCHYFKDTLPADKQPMADEIPCSLLKDCPHRVDQATGKTFVEGAIPCPYLKQKFEAKQGGIVLSTMAFYLFTQLFSREWEQPEVLVIDEAHRMAEVVRNALSYEITDWHLRKSVELLREIGAEEAELLHDFYKKLIYIIKSKPAHQKTVLNAREVGALMEKLEVIDQSGLLRKLEKAVQEKVIDVVEKRETLKKLEVVVKDLRRYLRSFEYSLPDQNRHALNYTYAYYKEEKGEKEHVQYRLVVKCYYVAPIIQKIMGKTTVALSATIGDPEVFGHETGIRNPVFSLESNFPSDNARLFMPTNTANLAVNERSNRDLPKSIRMVARASKRLADKGIRSLFVTISNLERDKFMMMAEEEGLKAISYGNGVTAKEAAVRFRDGEGDVLCGTASNYAEGVDLPKQIAPVIFFLRPGYPNPSDPGTQFEEERFGGSRWALWNWRVMIQALQVRGRNIRSTKDLGVTIFMSQQFRRFVHASLPKWLEKAYVNDRTFDECISQAEELLKGK</sequence>
<gene>
    <name evidence="9" type="ORF">A3F51_01555</name>
</gene>
<dbReference type="PROSITE" id="PS51193">
    <property type="entry name" value="HELICASE_ATP_BIND_2"/>
    <property type="match status" value="1"/>
</dbReference>
<dbReference type="Gene3D" id="1.10.30.20">
    <property type="entry name" value="Bacterial XPD DNA helicase, FeS cluster domain"/>
    <property type="match status" value="1"/>
</dbReference>
<dbReference type="SUPFAM" id="SSF52540">
    <property type="entry name" value="P-loop containing nucleoside triphosphate hydrolases"/>
    <property type="match status" value="1"/>
</dbReference>
<dbReference type="Pfam" id="PF00270">
    <property type="entry name" value="DEAD"/>
    <property type="match status" value="1"/>
</dbReference>
<feature type="domain" description="Helicase ATP-binding" evidence="8">
    <location>
        <begin position="1"/>
        <end position="251"/>
    </location>
</feature>
<dbReference type="EC" id="5.6.2.3" evidence="6"/>
<dbReference type="EMBL" id="MHRT01000005">
    <property type="protein sequence ID" value="OHA29281.1"/>
    <property type="molecule type" value="Genomic_DNA"/>
</dbReference>
<dbReference type="InterPro" id="IPR011545">
    <property type="entry name" value="DEAD/DEAH_box_helicase_dom"/>
</dbReference>
<dbReference type="InterPro" id="IPR045028">
    <property type="entry name" value="DinG/Rad3-like"/>
</dbReference>
<evidence type="ECO:0000259" key="8">
    <source>
        <dbReference type="PROSITE" id="PS51193"/>
    </source>
</evidence>
<comment type="cofactor">
    <cofactor evidence="1">
        <name>[4Fe-4S] cluster</name>
        <dbReference type="ChEBI" id="CHEBI:49883"/>
    </cofactor>
</comment>
<comment type="similarity">
    <text evidence="5">Belongs to the helicase family. DinG subfamily.</text>
</comment>
<name>A0A1G2N245_9BACT</name>
<dbReference type="STRING" id="1802315.A3F51_01555"/>
<dbReference type="GO" id="GO:0043139">
    <property type="term" value="F:5'-3' DNA helicase activity"/>
    <property type="evidence" value="ECO:0007669"/>
    <property type="project" value="UniProtKB-EC"/>
</dbReference>
<evidence type="ECO:0000256" key="5">
    <source>
        <dbReference type="ARBA" id="ARBA00038058"/>
    </source>
</evidence>
<dbReference type="Gene3D" id="3.40.50.300">
    <property type="entry name" value="P-loop containing nucleotide triphosphate hydrolases"/>
    <property type="match status" value="2"/>
</dbReference>
<organism evidence="9 10">
    <name type="scientific">Candidatus Taylorbacteria bacterium RIFCSPHIGHO2_12_FULL_45_16</name>
    <dbReference type="NCBI Taxonomy" id="1802315"/>
    <lineage>
        <taxon>Bacteria</taxon>
        <taxon>Candidatus Tayloriibacteriota</taxon>
    </lineage>
</organism>
<evidence type="ECO:0000256" key="2">
    <source>
        <dbReference type="ARBA" id="ARBA00022741"/>
    </source>
</evidence>
<dbReference type="GO" id="GO:0003676">
    <property type="term" value="F:nucleic acid binding"/>
    <property type="evidence" value="ECO:0007669"/>
    <property type="project" value="InterPro"/>
</dbReference>
<keyword evidence="4" id="KW-0067">ATP-binding</keyword>
<dbReference type="Proteomes" id="UP000178089">
    <property type="component" value="Unassembled WGS sequence"/>
</dbReference>
<keyword evidence="3" id="KW-0378">Hydrolase</keyword>
<dbReference type="GO" id="GO:0006139">
    <property type="term" value="P:nucleobase-containing compound metabolic process"/>
    <property type="evidence" value="ECO:0007669"/>
    <property type="project" value="InterPro"/>
</dbReference>
<evidence type="ECO:0000256" key="7">
    <source>
        <dbReference type="ARBA" id="ARBA00048954"/>
    </source>
</evidence>
<accession>A0A1G2N245</accession>
<dbReference type="InterPro" id="IPR014001">
    <property type="entry name" value="Helicase_ATP-bd"/>
</dbReference>
<dbReference type="PANTHER" id="PTHR11472:SF34">
    <property type="entry name" value="REGULATOR OF TELOMERE ELONGATION HELICASE 1"/>
    <property type="match status" value="1"/>
</dbReference>
<dbReference type="AlphaFoldDB" id="A0A1G2N245"/>
<evidence type="ECO:0000256" key="1">
    <source>
        <dbReference type="ARBA" id="ARBA00001966"/>
    </source>
</evidence>
<dbReference type="GO" id="GO:0016818">
    <property type="term" value="F:hydrolase activity, acting on acid anhydrides, in phosphorus-containing anhydrides"/>
    <property type="evidence" value="ECO:0007669"/>
    <property type="project" value="InterPro"/>
</dbReference>
<dbReference type="PANTHER" id="PTHR11472">
    <property type="entry name" value="DNA REPAIR DEAD HELICASE RAD3/XP-D SUBFAMILY MEMBER"/>
    <property type="match status" value="1"/>
</dbReference>